<dbReference type="PANTHER" id="PTHR11005">
    <property type="entry name" value="LYSOSOMAL ACID LIPASE-RELATED"/>
    <property type="match status" value="1"/>
</dbReference>
<gene>
    <name evidence="1" type="ORF">MNOR_LOCUS10217</name>
</gene>
<dbReference type="EMBL" id="CAXKWB010005100">
    <property type="protein sequence ID" value="CAL4076668.1"/>
    <property type="molecule type" value="Genomic_DNA"/>
</dbReference>
<evidence type="ECO:0000313" key="2">
    <source>
        <dbReference type="Proteomes" id="UP001497623"/>
    </source>
</evidence>
<dbReference type="Gene3D" id="3.40.50.1820">
    <property type="entry name" value="alpha/beta hydrolase"/>
    <property type="match status" value="1"/>
</dbReference>
<protein>
    <recommendedName>
        <fullName evidence="3">Lipase</fullName>
    </recommendedName>
</protein>
<name>A0AAV2QAM9_MEGNR</name>
<dbReference type="Proteomes" id="UP001497623">
    <property type="component" value="Unassembled WGS sequence"/>
</dbReference>
<proteinExistence type="predicted"/>
<sequence>DLLPVILAHLPAGTSTHTVNHYTQIINSGLFSMYDYGTIGNMNHYGQRTPPMFNLTNVTPPVGLFWSDGDWIATAQDTAQLATELPNVALNKRIDKAEFNHFDFIWALHAYELVYKDLLDFLSQY</sequence>
<dbReference type="AlphaFoldDB" id="A0AAV2QAM9"/>
<evidence type="ECO:0008006" key="3">
    <source>
        <dbReference type="Google" id="ProtNLM"/>
    </source>
</evidence>
<keyword evidence="2" id="KW-1185">Reference proteome</keyword>
<reference evidence="1 2" key="1">
    <citation type="submission" date="2024-05" db="EMBL/GenBank/DDBJ databases">
        <authorList>
            <person name="Wallberg A."/>
        </authorList>
    </citation>
    <scope>NUCLEOTIDE SEQUENCE [LARGE SCALE GENOMIC DNA]</scope>
</reference>
<evidence type="ECO:0000313" key="1">
    <source>
        <dbReference type="EMBL" id="CAL4076668.1"/>
    </source>
</evidence>
<feature type="non-terminal residue" evidence="1">
    <location>
        <position position="1"/>
    </location>
</feature>
<organism evidence="1 2">
    <name type="scientific">Meganyctiphanes norvegica</name>
    <name type="common">Northern krill</name>
    <name type="synonym">Thysanopoda norvegica</name>
    <dbReference type="NCBI Taxonomy" id="48144"/>
    <lineage>
        <taxon>Eukaryota</taxon>
        <taxon>Metazoa</taxon>
        <taxon>Ecdysozoa</taxon>
        <taxon>Arthropoda</taxon>
        <taxon>Crustacea</taxon>
        <taxon>Multicrustacea</taxon>
        <taxon>Malacostraca</taxon>
        <taxon>Eumalacostraca</taxon>
        <taxon>Eucarida</taxon>
        <taxon>Euphausiacea</taxon>
        <taxon>Euphausiidae</taxon>
        <taxon>Meganyctiphanes</taxon>
    </lineage>
</organism>
<comment type="caution">
    <text evidence="1">The sequence shown here is derived from an EMBL/GenBank/DDBJ whole genome shotgun (WGS) entry which is preliminary data.</text>
</comment>
<dbReference type="InterPro" id="IPR029058">
    <property type="entry name" value="AB_hydrolase_fold"/>
</dbReference>
<dbReference type="SUPFAM" id="SSF53474">
    <property type="entry name" value="alpha/beta-Hydrolases"/>
    <property type="match status" value="1"/>
</dbReference>
<accession>A0AAV2QAM9</accession>